<dbReference type="SUPFAM" id="SSF48452">
    <property type="entry name" value="TPR-like"/>
    <property type="match status" value="1"/>
</dbReference>
<dbReference type="SUPFAM" id="SSF52540">
    <property type="entry name" value="P-loop containing nucleoside triphosphate hydrolases"/>
    <property type="match status" value="1"/>
</dbReference>
<dbReference type="Gene3D" id="3.40.50.300">
    <property type="entry name" value="P-loop containing nucleotide triphosphate hydrolases"/>
    <property type="match status" value="1"/>
</dbReference>
<dbReference type="InterPro" id="IPR027417">
    <property type="entry name" value="P-loop_NTPase"/>
</dbReference>
<evidence type="ECO:0000313" key="3">
    <source>
        <dbReference type="Proteomes" id="UP000600547"/>
    </source>
</evidence>
<dbReference type="Proteomes" id="UP000600547">
    <property type="component" value="Unassembled WGS sequence"/>
</dbReference>
<evidence type="ECO:0000259" key="1">
    <source>
        <dbReference type="Pfam" id="PF13191"/>
    </source>
</evidence>
<dbReference type="PANTHER" id="PTHR47691:SF3">
    <property type="entry name" value="HTH-TYPE TRANSCRIPTIONAL REGULATOR RV0890C-RELATED"/>
    <property type="match status" value="1"/>
</dbReference>
<dbReference type="RefSeq" id="WP_189062567.1">
    <property type="nucleotide sequence ID" value="NZ_BMQG01000011.1"/>
</dbReference>
<dbReference type="InterPro" id="IPR011990">
    <property type="entry name" value="TPR-like_helical_dom_sf"/>
</dbReference>
<sequence length="1105" mass="122342">MHIETFGPLRASPSDALSEGAQVPLLLLAYLSIEGPTLKREDIATRFWGTDGTPYPASVTTKPARWIYRQLLDAHRGQEMLYAMTVPDDLELINDDLRGKAQIRVSDVVDILKGFERRKIVTNVQKSRHEIVVQLSHDHFQSVSREEKPYLRNLRNHLAKLKKIEVAGKPVVHATSSSLTAQQITSDYTDLLRAAATGDHRRVMEIGEKGGFLEEYLRPEDVSRSKLHPALFEWIQSRRSRVAELLASSHLEGARQAQMLGRPAEAQRHVQRVQRLLAEHGLHFHDPDALERGLSLFKRTSPPSREVAAPVHRRAASRPYVIHDLGGQLIGREQALQTIMDLLERHPLVTLVGPAGAGKTSLARAALLTAEGDERFSQTAFVDLEHLSAAPERDEAVLLDLIGRSLGVAPNLAALAQRVETQPGLTLLVLNNVEQFLPEPSVLTELALRLARLGNLRVLLTSREEAPRLDVVGARYRVKNLQLPPLGARFTTAAAARNASPALQLFLTRLDDLGYRRTLTPADLEQVVAIVHVLDGLPLLLRLTAAQVGPQSLAAVRQSLQGQGLQDTLSSVQVVESSWETLSPALQSAYKRLAVFPGRFSREAALAVIGAHQETLLDQLLRKSLLSPTAISGQTQDSRELYSFHPLLRSFAQRQLALDADAQNEARQRFAAYFTGFIPELAADVVATENLNRVGADEENFLAFLEMAITDRDFESANILIEPVLWHFYRAGRFALGLATFKASIARLDADDPTHRTTLGALHCACSWLEHWADAFDAADRHADRGIALLESSEPTDKMILIAFAVRGANAYRRGQYEEAARALDRTLALGRSIQDQTGVLRSSMHGYWGRVLAGEYEQVEVFLHEATRIIEELRLRDHIYVAEHLSICGALRVFRGDVERGLALLEEGQRVALAAGHDTQLLVNYNFYALAHLFTAMARLEAGGTLAEVQPILTKVIGICEEVRKHTRYVESRMAYTFSTATLAAAQAMLGEFEVAQAATMESLIESWDSDNICVVTYGLSVVALVRLSQLNLKDAVVIHASLTKEPRTVRFCLDLLDSHLSVALMSAKAHGLRGDEVSEWKVFGEELPLNHVLKIVTSSTESF</sequence>
<dbReference type="EMBL" id="BMQG01000011">
    <property type="protein sequence ID" value="GGM51832.1"/>
    <property type="molecule type" value="Genomic_DNA"/>
</dbReference>
<comment type="caution">
    <text evidence="2">The sequence shown here is derived from an EMBL/GenBank/DDBJ whole genome shotgun (WGS) entry which is preliminary data.</text>
</comment>
<dbReference type="PANTHER" id="PTHR47691">
    <property type="entry name" value="REGULATOR-RELATED"/>
    <property type="match status" value="1"/>
</dbReference>
<proteinExistence type="predicted"/>
<dbReference type="AlphaFoldDB" id="A0A8H9GS85"/>
<name>A0A8H9GS85_9DEIO</name>
<feature type="domain" description="Orc1-like AAA ATPase" evidence="1">
    <location>
        <begin position="328"/>
        <end position="399"/>
    </location>
</feature>
<accession>A0A8H9GS85</accession>
<reference evidence="3" key="1">
    <citation type="journal article" date="2019" name="Int. J. Syst. Evol. Microbiol.">
        <title>The Global Catalogue of Microorganisms (GCM) 10K type strain sequencing project: providing services to taxonomists for standard genome sequencing and annotation.</title>
        <authorList>
            <consortium name="The Broad Institute Genomics Platform"/>
            <consortium name="The Broad Institute Genome Sequencing Center for Infectious Disease"/>
            <person name="Wu L."/>
            <person name="Ma J."/>
        </authorList>
    </citation>
    <scope>NUCLEOTIDE SEQUENCE [LARGE SCALE GENOMIC DNA]</scope>
    <source>
        <strain evidence="3">JCM 31047</strain>
    </source>
</reference>
<organism evidence="2 3">
    <name type="scientific">Deinococcus arenae</name>
    <dbReference type="NCBI Taxonomy" id="1452751"/>
    <lineage>
        <taxon>Bacteria</taxon>
        <taxon>Thermotogati</taxon>
        <taxon>Deinococcota</taxon>
        <taxon>Deinococci</taxon>
        <taxon>Deinococcales</taxon>
        <taxon>Deinococcaceae</taxon>
        <taxon>Deinococcus</taxon>
    </lineage>
</organism>
<dbReference type="InterPro" id="IPR041664">
    <property type="entry name" value="AAA_16"/>
</dbReference>
<gene>
    <name evidence="2" type="ORF">GCM10008956_29860</name>
</gene>
<keyword evidence="3" id="KW-1185">Reference proteome</keyword>
<protein>
    <recommendedName>
        <fullName evidence="1">Orc1-like AAA ATPase domain-containing protein</fullName>
    </recommendedName>
</protein>
<dbReference type="Pfam" id="PF13191">
    <property type="entry name" value="AAA_16"/>
    <property type="match status" value="1"/>
</dbReference>
<evidence type="ECO:0000313" key="2">
    <source>
        <dbReference type="EMBL" id="GGM51832.1"/>
    </source>
</evidence>